<gene>
    <name evidence="1" type="ORF">G3I32_19260</name>
</gene>
<dbReference type="InterPro" id="IPR038691">
    <property type="entry name" value="ComJ_sf"/>
</dbReference>
<dbReference type="AlphaFoldDB" id="A0A7K3PPR2"/>
<organism evidence="1 2">
    <name type="scientific">Streptomyces coelicoflavus</name>
    <dbReference type="NCBI Taxonomy" id="285562"/>
    <lineage>
        <taxon>Bacteria</taxon>
        <taxon>Bacillati</taxon>
        <taxon>Actinomycetota</taxon>
        <taxon>Actinomycetes</taxon>
        <taxon>Kitasatosporales</taxon>
        <taxon>Streptomycetaceae</taxon>
        <taxon>Streptomyces</taxon>
    </lineage>
</organism>
<dbReference type="RefSeq" id="WP_164246223.1">
    <property type="nucleotide sequence ID" value="NZ_JAAGMA010000523.1"/>
</dbReference>
<proteinExistence type="predicted"/>
<protein>
    <submittedName>
        <fullName evidence="1">Uncharacterized protein</fullName>
    </submittedName>
</protein>
<dbReference type="Gene3D" id="2.60.34.30">
    <property type="entry name" value="Competence, DNA-entry nuclease inhibitor, ComJ"/>
    <property type="match status" value="1"/>
</dbReference>
<name>A0A7K3PPR2_9ACTN</name>
<dbReference type="Proteomes" id="UP000470446">
    <property type="component" value="Unassembled WGS sequence"/>
</dbReference>
<evidence type="ECO:0000313" key="1">
    <source>
        <dbReference type="EMBL" id="NEB10955.1"/>
    </source>
</evidence>
<reference evidence="1 2" key="1">
    <citation type="submission" date="2020-01" db="EMBL/GenBank/DDBJ databases">
        <title>Insect and environment-associated Actinomycetes.</title>
        <authorList>
            <person name="Currrie C."/>
            <person name="Chevrette M."/>
            <person name="Carlson C."/>
            <person name="Stubbendieck R."/>
            <person name="Wendt-Pienkowski E."/>
        </authorList>
    </citation>
    <scope>NUCLEOTIDE SEQUENCE [LARGE SCALE GENOMIC DNA]</scope>
    <source>
        <strain evidence="1 2">SID14163</strain>
    </source>
</reference>
<accession>A0A7K3PPR2</accession>
<dbReference type="EMBL" id="JAAGMA010000523">
    <property type="protein sequence ID" value="NEB10955.1"/>
    <property type="molecule type" value="Genomic_DNA"/>
</dbReference>
<sequence length="173" mass="18441">MTTSTELTLFADYFQIHVCDAEGDGDLSEAWTEQTVADHLAVAEDALGIGTVVNVNVSVTVAVLPQEPSDDSSAFDHVVEAGLHVPSGRLMVMGCTDYGPDAAAFEVPPGWNRVRVSQSNLFRAAQADVDSDQSPETTERIRLQVWAAPESPAAVVKRWSRRPGACDAGGSAR</sequence>
<evidence type="ECO:0000313" key="2">
    <source>
        <dbReference type="Proteomes" id="UP000470446"/>
    </source>
</evidence>
<comment type="caution">
    <text evidence="1">The sequence shown here is derived from an EMBL/GenBank/DDBJ whole genome shotgun (WGS) entry which is preliminary data.</text>
</comment>